<feature type="binding site" evidence="4">
    <location>
        <begin position="258"/>
        <end position="264"/>
    </location>
    <ligand>
        <name>acetyl-CoA</name>
        <dbReference type="ChEBI" id="CHEBI:57288"/>
        <label>2</label>
    </ligand>
</feature>
<evidence type="ECO:0000313" key="7">
    <source>
        <dbReference type="Proteomes" id="UP000599074"/>
    </source>
</evidence>
<dbReference type="PROSITE" id="PS51186">
    <property type="entry name" value="GNAT"/>
    <property type="match status" value="2"/>
</dbReference>
<dbReference type="Pfam" id="PF00583">
    <property type="entry name" value="Acetyltransf_1"/>
    <property type="match status" value="2"/>
</dbReference>
<feature type="domain" description="N-acetyltransferase" evidence="5">
    <location>
        <begin position="5"/>
        <end position="152"/>
    </location>
</feature>
<comment type="catalytic activity">
    <reaction evidence="4">
        <text>1D-myo-inositol 2-(L-cysteinylamino)-2-deoxy-alpha-D-glucopyranoside + acetyl-CoA = mycothiol + CoA + H(+)</text>
        <dbReference type="Rhea" id="RHEA:26172"/>
        <dbReference type="ChEBI" id="CHEBI:15378"/>
        <dbReference type="ChEBI" id="CHEBI:16768"/>
        <dbReference type="ChEBI" id="CHEBI:57287"/>
        <dbReference type="ChEBI" id="CHEBI:57288"/>
        <dbReference type="ChEBI" id="CHEBI:58887"/>
        <dbReference type="EC" id="2.3.1.189"/>
    </reaction>
</comment>
<dbReference type="GO" id="GO:0010125">
    <property type="term" value="P:mycothiol biosynthetic process"/>
    <property type="evidence" value="ECO:0007669"/>
    <property type="project" value="UniProtKB-UniRule"/>
</dbReference>
<evidence type="ECO:0000259" key="5">
    <source>
        <dbReference type="PROSITE" id="PS51186"/>
    </source>
</evidence>
<name>A0A8J3T7Y4_9ACTN</name>
<reference evidence="6" key="1">
    <citation type="submission" date="2021-01" db="EMBL/GenBank/DDBJ databases">
        <title>Whole genome shotgun sequence of Planosporangium mesophilum NBRC 109066.</title>
        <authorList>
            <person name="Komaki H."/>
            <person name="Tamura T."/>
        </authorList>
    </citation>
    <scope>NUCLEOTIDE SEQUENCE</scope>
    <source>
        <strain evidence="6">NBRC 109066</strain>
    </source>
</reference>
<feature type="binding site" evidence="4">
    <location>
        <position position="285"/>
    </location>
    <ligand>
        <name>1D-myo-inositol 2-(L-cysteinylamino)-2-deoxy-alpha-D-glucopyranoside</name>
        <dbReference type="ChEBI" id="CHEBI:58887"/>
    </ligand>
</feature>
<keyword evidence="7" id="KW-1185">Reference proteome</keyword>
<comment type="subunit">
    <text evidence="4">Monomer.</text>
</comment>
<dbReference type="EC" id="2.3.1.189" evidence="4"/>
<feature type="binding site" evidence="4">
    <location>
        <position position="228"/>
    </location>
    <ligand>
        <name>1D-myo-inositol 2-(L-cysteinylamino)-2-deoxy-alpha-D-glucopyranoside</name>
        <dbReference type="ChEBI" id="CHEBI:58887"/>
    </ligand>
</feature>
<dbReference type="CDD" id="cd04301">
    <property type="entry name" value="NAT_SF"/>
    <property type="match status" value="2"/>
</dbReference>
<gene>
    <name evidence="4 6" type="primary">mshD</name>
    <name evidence="6" type="ORF">Pme01_09800</name>
</gene>
<feature type="binding site" evidence="4">
    <location>
        <position position="36"/>
    </location>
    <ligand>
        <name>1D-myo-inositol 2-(L-cysteinylamino)-2-deoxy-alpha-D-glucopyranoside</name>
        <dbReference type="ChEBI" id="CHEBI:58887"/>
    </ligand>
</feature>
<feature type="binding site" evidence="4">
    <location>
        <begin position="251"/>
        <end position="253"/>
    </location>
    <ligand>
        <name>acetyl-CoA</name>
        <dbReference type="ChEBI" id="CHEBI:57288"/>
        <label>2</label>
    </ligand>
</feature>
<keyword evidence="1 4" id="KW-0808">Transferase</keyword>
<evidence type="ECO:0000256" key="3">
    <source>
        <dbReference type="ARBA" id="ARBA00023315"/>
    </source>
</evidence>
<dbReference type="Proteomes" id="UP000599074">
    <property type="component" value="Unassembled WGS sequence"/>
</dbReference>
<proteinExistence type="inferred from homology"/>
<comment type="caution">
    <text evidence="4">Lacks conserved residue(s) required for the propagation of feature annotation.</text>
</comment>
<dbReference type="InterPro" id="IPR000182">
    <property type="entry name" value="GNAT_dom"/>
</dbReference>
<dbReference type="AlphaFoldDB" id="A0A8J3T7Y4"/>
<sequence>MERVQRSDRLTAGEVAEVLDLMRAAGDADGVYPLSEHVVLHLRPGGDPRAVHLLSRHGDTLVGYAHVDTTDPVEGAAAELAVHPAYRRRGLGRTLVTETMAVADERAGDSPGRLRLWAHGDHPSASALSMSLDFERSRVLWQMRRSLAVPVPEPRLPDGVSLRPFRPGTDDAAWVALNAAAFADHPEQGKWTIDDLHLRMKEPWFDPAGFLLAQRDTDGELLGFHWTKVHGAARGAAATHPHDPIGEVYVLGVSPAAHGGGLGTALTLAGLRHLRDQGLDQAMLYVDEANSTAVALYRKHGFVRWTTDVCFRRRV</sequence>
<evidence type="ECO:0000256" key="1">
    <source>
        <dbReference type="ARBA" id="ARBA00022679"/>
    </source>
</evidence>
<dbReference type="PANTHER" id="PTHR43420">
    <property type="entry name" value="ACETYLTRANSFERASE"/>
    <property type="match status" value="1"/>
</dbReference>
<keyword evidence="2 4" id="KW-0677">Repeat</keyword>
<feature type="binding site" evidence="4">
    <location>
        <position position="187"/>
    </location>
    <ligand>
        <name>1D-myo-inositol 2-(L-cysteinylamino)-2-deoxy-alpha-D-glucopyranoside</name>
        <dbReference type="ChEBI" id="CHEBI:58887"/>
    </ligand>
</feature>
<comment type="caution">
    <text evidence="6">The sequence shown here is derived from an EMBL/GenBank/DDBJ whole genome shotgun (WGS) entry which is preliminary data.</text>
</comment>
<feature type="domain" description="N-acetyltransferase" evidence="5">
    <location>
        <begin position="160"/>
        <end position="315"/>
    </location>
</feature>
<dbReference type="Gene3D" id="3.40.630.30">
    <property type="match status" value="1"/>
</dbReference>
<dbReference type="NCBIfam" id="TIGR03448">
    <property type="entry name" value="mycothiol_MshD"/>
    <property type="match status" value="1"/>
</dbReference>
<dbReference type="EMBL" id="BOON01000006">
    <property type="protein sequence ID" value="GII21383.1"/>
    <property type="molecule type" value="Genomic_DNA"/>
</dbReference>
<feature type="binding site" evidence="4">
    <location>
        <position position="247"/>
    </location>
    <ligand>
        <name>1D-myo-inositol 2-(L-cysteinylamino)-2-deoxy-alpha-D-glucopyranoside</name>
        <dbReference type="ChEBI" id="CHEBI:58887"/>
    </ligand>
</feature>
<evidence type="ECO:0000256" key="4">
    <source>
        <dbReference type="HAMAP-Rule" id="MF_01698"/>
    </source>
</evidence>
<dbReference type="InterPro" id="IPR016181">
    <property type="entry name" value="Acyl_CoA_acyltransferase"/>
</dbReference>
<evidence type="ECO:0000256" key="2">
    <source>
        <dbReference type="ARBA" id="ARBA00022737"/>
    </source>
</evidence>
<dbReference type="PIRSF" id="PIRSF021524">
    <property type="entry name" value="MSH_acetyltransferase"/>
    <property type="match status" value="1"/>
</dbReference>
<organism evidence="6 7">
    <name type="scientific">Planosporangium mesophilum</name>
    <dbReference type="NCBI Taxonomy" id="689768"/>
    <lineage>
        <taxon>Bacteria</taxon>
        <taxon>Bacillati</taxon>
        <taxon>Actinomycetota</taxon>
        <taxon>Actinomycetes</taxon>
        <taxon>Micromonosporales</taxon>
        <taxon>Micromonosporaceae</taxon>
        <taxon>Planosporangium</taxon>
    </lineage>
</organism>
<feature type="binding site" evidence="4">
    <location>
        <begin position="80"/>
        <end position="82"/>
    </location>
    <ligand>
        <name>acetyl-CoA</name>
        <dbReference type="ChEBI" id="CHEBI:57288"/>
        <label>1</label>
    </ligand>
</feature>
<comment type="similarity">
    <text evidence="4">Belongs to the acetyltransferase family. MshD subfamily.</text>
</comment>
<dbReference type="HAMAP" id="MF_01698">
    <property type="entry name" value="MshD"/>
    <property type="match status" value="1"/>
</dbReference>
<dbReference type="GO" id="GO:0035447">
    <property type="term" value="F:mycothiol synthase activity"/>
    <property type="evidence" value="ECO:0007669"/>
    <property type="project" value="UniProtKB-UniRule"/>
</dbReference>
<dbReference type="InterPro" id="IPR017813">
    <property type="entry name" value="Mycothiol_AcTrfase"/>
</dbReference>
<accession>A0A8J3T7Y4</accession>
<protein>
    <recommendedName>
        <fullName evidence="4">Mycothiol acetyltransferase</fullName>
        <shortName evidence="4">MSH acetyltransferase</shortName>
        <ecNumber evidence="4">2.3.1.189</ecNumber>
    </recommendedName>
    <alternativeName>
        <fullName evidence="4">Mycothiol synthase</fullName>
    </alternativeName>
</protein>
<comment type="function">
    <text evidence="4">Catalyzes the transfer of acetyl from acetyl-CoA to desacetylmycothiol (Cys-GlcN-Ins) to form mycothiol.</text>
</comment>
<dbReference type="PANTHER" id="PTHR43420:SF12">
    <property type="entry name" value="N-ACETYLTRANSFERASE DOMAIN-CONTAINING PROTEIN"/>
    <property type="match status" value="1"/>
</dbReference>
<dbReference type="InterPro" id="IPR050680">
    <property type="entry name" value="YpeA/RimI_acetyltransf"/>
</dbReference>
<dbReference type="SUPFAM" id="SSF55729">
    <property type="entry name" value="Acyl-CoA N-acyltransferases (Nat)"/>
    <property type="match status" value="1"/>
</dbReference>
<evidence type="ECO:0000313" key="6">
    <source>
        <dbReference type="EMBL" id="GII21383.1"/>
    </source>
</evidence>
<keyword evidence="3 4" id="KW-0012">Acyltransferase</keyword>